<proteinExistence type="inferred from homology"/>
<dbReference type="PANTHER" id="PTHR23023">
    <property type="entry name" value="DIMETHYLANILINE MONOOXYGENASE"/>
    <property type="match status" value="1"/>
</dbReference>
<organism evidence="6 7">
    <name type="scientific">Sciurus carolinensis</name>
    <name type="common">Eastern gray squirrel</name>
    <dbReference type="NCBI Taxonomy" id="30640"/>
    <lineage>
        <taxon>Eukaryota</taxon>
        <taxon>Metazoa</taxon>
        <taxon>Chordata</taxon>
        <taxon>Craniata</taxon>
        <taxon>Vertebrata</taxon>
        <taxon>Euteleostomi</taxon>
        <taxon>Mammalia</taxon>
        <taxon>Eutheria</taxon>
        <taxon>Euarchontoglires</taxon>
        <taxon>Glires</taxon>
        <taxon>Rodentia</taxon>
        <taxon>Sciuromorpha</taxon>
        <taxon>Sciuridae</taxon>
        <taxon>Sciurinae</taxon>
        <taxon>Sciurini</taxon>
        <taxon>Sciurus</taxon>
    </lineage>
</organism>
<keyword evidence="3 5" id="KW-0274">FAD</keyword>
<protein>
    <recommendedName>
        <fullName evidence="5">Flavin-containing monooxygenase</fullName>
        <ecNumber evidence="5">1.-.-.-</ecNumber>
    </recommendedName>
</protein>
<gene>
    <name evidence="6" type="ORF">SUZIE_137085</name>
</gene>
<evidence type="ECO:0000256" key="3">
    <source>
        <dbReference type="ARBA" id="ARBA00022827"/>
    </source>
</evidence>
<keyword evidence="7" id="KW-1185">Reference proteome</keyword>
<dbReference type="AlphaFoldDB" id="A0AA41MR10"/>
<comment type="caution">
    <text evidence="6">The sequence shown here is derived from an EMBL/GenBank/DDBJ whole genome shotgun (WGS) entry which is preliminary data.</text>
</comment>
<comment type="cofactor">
    <cofactor evidence="5">
        <name>FAD</name>
        <dbReference type="ChEBI" id="CHEBI:57692"/>
    </cofactor>
</comment>
<keyword evidence="5 6" id="KW-0503">Monooxygenase</keyword>
<sequence length="188" mass="20997">MLMGVYPLQVPEEEDAHRPTLAIIGLIQPLGASMSTAELQGRWATQVFIGLKKLPSQSEMMANITKTQEEMAKRYMDSQHHTIQGDYIDSMEEIADLVGVRPNLLSLAFTDPKLALQLYLGPCTPVQFHLQVPGKWDGARKTTLTTDDCIRKPMKTGVIEKSNSIASTKTMSRFMLAVIFFAVIMAYF</sequence>
<evidence type="ECO:0000256" key="4">
    <source>
        <dbReference type="ARBA" id="ARBA00023002"/>
    </source>
</evidence>
<evidence type="ECO:0000256" key="1">
    <source>
        <dbReference type="ARBA" id="ARBA00009183"/>
    </source>
</evidence>
<reference evidence="6" key="1">
    <citation type="submission" date="2020-03" db="EMBL/GenBank/DDBJ databases">
        <title>Studies in the Genomics of Life Span.</title>
        <authorList>
            <person name="Glass D."/>
        </authorList>
    </citation>
    <scope>NUCLEOTIDE SEQUENCE</scope>
    <source>
        <strain evidence="6">SUZIE</strain>
        <tissue evidence="6">Muscle</tissue>
    </source>
</reference>
<dbReference type="GO" id="GO:0004499">
    <property type="term" value="F:N,N-dimethylaniline monooxygenase activity"/>
    <property type="evidence" value="ECO:0007669"/>
    <property type="project" value="InterPro"/>
</dbReference>
<dbReference type="Gene3D" id="3.50.50.60">
    <property type="entry name" value="FAD/NAD(P)-binding domain"/>
    <property type="match status" value="1"/>
</dbReference>
<keyword evidence="2 5" id="KW-0285">Flavoprotein</keyword>
<name>A0AA41MR10_SCICA</name>
<evidence type="ECO:0000313" key="6">
    <source>
        <dbReference type="EMBL" id="MBZ3876267.1"/>
    </source>
</evidence>
<dbReference type="InterPro" id="IPR036188">
    <property type="entry name" value="FAD/NAD-bd_sf"/>
</dbReference>
<evidence type="ECO:0000313" key="7">
    <source>
        <dbReference type="Proteomes" id="UP001166674"/>
    </source>
</evidence>
<accession>A0AA41MR10</accession>
<dbReference type="Proteomes" id="UP001166674">
    <property type="component" value="Unassembled WGS sequence"/>
</dbReference>
<comment type="similarity">
    <text evidence="1 5">Belongs to the FMO family.</text>
</comment>
<keyword evidence="4 5" id="KW-0560">Oxidoreductase</keyword>
<dbReference type="GO" id="GO:0050661">
    <property type="term" value="F:NADP binding"/>
    <property type="evidence" value="ECO:0007669"/>
    <property type="project" value="InterPro"/>
</dbReference>
<evidence type="ECO:0000256" key="2">
    <source>
        <dbReference type="ARBA" id="ARBA00022630"/>
    </source>
</evidence>
<dbReference type="GO" id="GO:0050660">
    <property type="term" value="F:flavin adenine dinucleotide binding"/>
    <property type="evidence" value="ECO:0007669"/>
    <property type="project" value="InterPro"/>
</dbReference>
<dbReference type="SUPFAM" id="SSF51905">
    <property type="entry name" value="FAD/NAD(P)-binding domain"/>
    <property type="match status" value="1"/>
</dbReference>
<dbReference type="Pfam" id="PF00743">
    <property type="entry name" value="FMO-like"/>
    <property type="match status" value="1"/>
</dbReference>
<dbReference type="EMBL" id="JAATJV010271052">
    <property type="protein sequence ID" value="MBZ3876267.1"/>
    <property type="molecule type" value="Genomic_DNA"/>
</dbReference>
<dbReference type="InterPro" id="IPR020946">
    <property type="entry name" value="Flavin_mOase-like"/>
</dbReference>
<dbReference type="InterPro" id="IPR050346">
    <property type="entry name" value="FMO-like"/>
</dbReference>
<dbReference type="EC" id="1.-.-.-" evidence="5"/>
<evidence type="ECO:0000256" key="5">
    <source>
        <dbReference type="RuleBase" id="RU361177"/>
    </source>
</evidence>